<reference evidence="2 3" key="1">
    <citation type="journal article" date="2018" name="Arch. Microbiol.">
        <title>New insights into the metabolic potential of the phototrophic purple bacterium Rhodopila globiformis DSM 161(T) from its draft genome sequence and evidence for a vanadium-dependent nitrogenase.</title>
        <authorList>
            <person name="Imhoff J.F."/>
            <person name="Rahn T."/>
            <person name="Kunzel S."/>
            <person name="Neulinger S.C."/>
        </authorList>
    </citation>
    <scope>NUCLEOTIDE SEQUENCE [LARGE SCALE GENOMIC DNA]</scope>
    <source>
        <strain evidence="2 3">DSM 16996</strain>
    </source>
</reference>
<dbReference type="InterPro" id="IPR001303">
    <property type="entry name" value="Aldolase_II/adducin_N"/>
</dbReference>
<keyword evidence="3" id="KW-1185">Reference proteome</keyword>
<evidence type="ECO:0000313" key="3">
    <source>
        <dbReference type="Proteomes" id="UP000239089"/>
    </source>
</evidence>
<protein>
    <recommendedName>
        <fullName evidence="1">Class II aldolase/adducin N-terminal domain-containing protein</fullName>
    </recommendedName>
</protein>
<gene>
    <name evidence="2" type="ORF">CCR94_13665</name>
</gene>
<dbReference type="EMBL" id="NHSJ01000085">
    <property type="protein sequence ID" value="PPQ30007.1"/>
    <property type="molecule type" value="Genomic_DNA"/>
</dbReference>
<sequence>MSRDLAREKERIVAACRAMNARGVNQGAAGNISMRLGADMLITPSGVDYDELAPDMILR</sequence>
<dbReference type="SUPFAM" id="SSF53639">
    <property type="entry name" value="AraD/HMP-PK domain-like"/>
    <property type="match status" value="1"/>
</dbReference>
<feature type="domain" description="Class II aldolase/adducin N-terminal" evidence="1">
    <location>
        <begin position="10"/>
        <end position="58"/>
    </location>
</feature>
<dbReference type="Gene3D" id="3.40.225.10">
    <property type="entry name" value="Class II aldolase/adducin N-terminal domain"/>
    <property type="match status" value="1"/>
</dbReference>
<dbReference type="RefSeq" id="WP_104508415.1">
    <property type="nucleotide sequence ID" value="NZ_JACIGC010000003.1"/>
</dbReference>
<proteinExistence type="predicted"/>
<organism evidence="2 3">
    <name type="scientific">Rhodoblastus sphagnicola</name>
    <dbReference type="NCBI Taxonomy" id="333368"/>
    <lineage>
        <taxon>Bacteria</taxon>
        <taxon>Pseudomonadati</taxon>
        <taxon>Pseudomonadota</taxon>
        <taxon>Alphaproteobacteria</taxon>
        <taxon>Hyphomicrobiales</taxon>
        <taxon>Rhodoblastaceae</taxon>
        <taxon>Rhodoblastus</taxon>
    </lineage>
</organism>
<comment type="caution">
    <text evidence="2">The sequence shown here is derived from an EMBL/GenBank/DDBJ whole genome shotgun (WGS) entry which is preliminary data.</text>
</comment>
<dbReference type="InterPro" id="IPR036409">
    <property type="entry name" value="Aldolase_II/adducin_N_sf"/>
</dbReference>
<dbReference type="OrthoDB" id="5291399at2"/>
<accession>A0A2S6N5Y7</accession>
<evidence type="ECO:0000259" key="1">
    <source>
        <dbReference type="Pfam" id="PF00596"/>
    </source>
</evidence>
<dbReference type="AlphaFoldDB" id="A0A2S6N5Y7"/>
<name>A0A2S6N5Y7_9HYPH</name>
<dbReference type="Pfam" id="PF00596">
    <property type="entry name" value="Aldolase_II"/>
    <property type="match status" value="1"/>
</dbReference>
<dbReference type="Proteomes" id="UP000239089">
    <property type="component" value="Unassembled WGS sequence"/>
</dbReference>
<evidence type="ECO:0000313" key="2">
    <source>
        <dbReference type="EMBL" id="PPQ30007.1"/>
    </source>
</evidence>